<dbReference type="VEuPathDB" id="FungiDB:HpaG805702"/>
<accession>M4BH27</accession>
<organism evidence="2 3">
    <name type="scientific">Hyaloperonospora arabidopsidis (strain Emoy2)</name>
    <name type="common">Downy mildew agent</name>
    <name type="synonym">Peronospora arabidopsidis</name>
    <dbReference type="NCBI Taxonomy" id="559515"/>
    <lineage>
        <taxon>Eukaryota</taxon>
        <taxon>Sar</taxon>
        <taxon>Stramenopiles</taxon>
        <taxon>Oomycota</taxon>
        <taxon>Peronosporomycetes</taxon>
        <taxon>Peronosporales</taxon>
        <taxon>Peronosporaceae</taxon>
        <taxon>Hyaloperonospora</taxon>
    </lineage>
</organism>
<sequence>MVDEELLVALDGKNLKQGGSVAWVAYWGCAVTSNVDACETQFASTFEAGNVAVTFKSIDYFIPCYRDPPNPLKAQEYKCFEHVRIRVKDKRSIPGWSRLATRSSIISKSAEAVTLRSIEQRDSFKMVTCKSEKGLLSPTISQDVAEATSSKRGIVTLMESTVSIEIPVPPEYGVTDNDEPSGLDKEGVWLSSEGDTSGNEIDCDVSEAADKELIEVEVTPAAELKMISLHVESDTVHRREKAASPLRSLQIVSYIQEVTLEKSQNQEEAISAGSADELEPMLSVTEVVLDVYTDEGAERMEEEPADDAITTFMDKGAERMEERPADDAITTTSDGGKILQQPDRTIDE</sequence>
<name>M4BH27_HYAAE</name>
<keyword evidence="3" id="KW-1185">Reference proteome</keyword>
<dbReference type="eggNOG" id="ENOG502S5HU">
    <property type="taxonomic scope" value="Eukaryota"/>
</dbReference>
<evidence type="ECO:0000313" key="2">
    <source>
        <dbReference type="EnsemblProtists" id="HpaP805702"/>
    </source>
</evidence>
<reference evidence="2" key="2">
    <citation type="submission" date="2015-06" db="UniProtKB">
        <authorList>
            <consortium name="EnsemblProtists"/>
        </authorList>
    </citation>
    <scope>IDENTIFICATION</scope>
    <source>
        <strain evidence="2">Emoy2</strain>
    </source>
</reference>
<dbReference type="HOGENOM" id="CLU_797997_0_0_1"/>
<dbReference type="AlphaFoldDB" id="M4BH27"/>
<protein>
    <submittedName>
        <fullName evidence="2">Uncharacterized protein</fullName>
    </submittedName>
</protein>
<dbReference type="EMBL" id="JH598254">
    <property type="status" value="NOT_ANNOTATED_CDS"/>
    <property type="molecule type" value="Genomic_DNA"/>
</dbReference>
<dbReference type="Proteomes" id="UP000011713">
    <property type="component" value="Unassembled WGS sequence"/>
</dbReference>
<reference evidence="3" key="1">
    <citation type="journal article" date="2010" name="Science">
        <title>Signatures of adaptation to obligate biotrophy in the Hyaloperonospora arabidopsidis genome.</title>
        <authorList>
            <person name="Baxter L."/>
            <person name="Tripathy S."/>
            <person name="Ishaque N."/>
            <person name="Boot N."/>
            <person name="Cabral A."/>
            <person name="Kemen E."/>
            <person name="Thines M."/>
            <person name="Ah-Fong A."/>
            <person name="Anderson R."/>
            <person name="Badejoko W."/>
            <person name="Bittner-Eddy P."/>
            <person name="Boore J.L."/>
            <person name="Chibucos M.C."/>
            <person name="Coates M."/>
            <person name="Dehal P."/>
            <person name="Delehaunty K."/>
            <person name="Dong S."/>
            <person name="Downton P."/>
            <person name="Dumas B."/>
            <person name="Fabro G."/>
            <person name="Fronick C."/>
            <person name="Fuerstenberg S.I."/>
            <person name="Fulton L."/>
            <person name="Gaulin E."/>
            <person name="Govers F."/>
            <person name="Hughes L."/>
            <person name="Humphray S."/>
            <person name="Jiang R.H."/>
            <person name="Judelson H."/>
            <person name="Kamoun S."/>
            <person name="Kyung K."/>
            <person name="Meijer H."/>
            <person name="Minx P."/>
            <person name="Morris P."/>
            <person name="Nelson J."/>
            <person name="Phuntumart V."/>
            <person name="Qutob D."/>
            <person name="Rehmany A."/>
            <person name="Rougon-Cardoso A."/>
            <person name="Ryden P."/>
            <person name="Torto-Alalibo T."/>
            <person name="Studholme D."/>
            <person name="Wang Y."/>
            <person name="Win J."/>
            <person name="Wood J."/>
            <person name="Clifton S.W."/>
            <person name="Rogers J."/>
            <person name="Van den Ackerveken G."/>
            <person name="Jones J.D."/>
            <person name="McDowell J.M."/>
            <person name="Beynon J."/>
            <person name="Tyler B.M."/>
        </authorList>
    </citation>
    <scope>NUCLEOTIDE SEQUENCE [LARGE SCALE GENOMIC DNA]</scope>
    <source>
        <strain evidence="3">Emoy2</strain>
    </source>
</reference>
<dbReference type="InParanoid" id="M4BH27"/>
<feature type="region of interest" description="Disordered" evidence="1">
    <location>
        <begin position="318"/>
        <end position="348"/>
    </location>
</feature>
<proteinExistence type="predicted"/>
<dbReference type="EnsemblProtists" id="HpaT805702">
    <property type="protein sequence ID" value="HpaP805702"/>
    <property type="gene ID" value="HpaG805702"/>
</dbReference>
<evidence type="ECO:0000313" key="3">
    <source>
        <dbReference type="Proteomes" id="UP000011713"/>
    </source>
</evidence>
<evidence type="ECO:0000256" key="1">
    <source>
        <dbReference type="SAM" id="MobiDB-lite"/>
    </source>
</evidence>